<dbReference type="AlphaFoldDB" id="A0AA40B6K0"/>
<feature type="transmembrane region" description="Helical" evidence="1">
    <location>
        <begin position="458"/>
        <end position="475"/>
    </location>
</feature>
<dbReference type="RefSeq" id="XP_060301475.1">
    <property type="nucleotide sequence ID" value="XM_060435690.1"/>
</dbReference>
<dbReference type="Pfam" id="PF01757">
    <property type="entry name" value="Acyl_transf_3"/>
    <property type="match status" value="1"/>
</dbReference>
<dbReference type="GeneID" id="85318960"/>
<dbReference type="PANTHER" id="PTHR23028:SF134">
    <property type="entry name" value="PUTATIVE (AFU_ORTHOLOGUE AFUA_4G08520)-RELATED"/>
    <property type="match status" value="1"/>
</dbReference>
<keyword evidence="4" id="KW-1185">Reference proteome</keyword>
<feature type="transmembrane region" description="Helical" evidence="1">
    <location>
        <begin position="311"/>
        <end position="329"/>
    </location>
</feature>
<accession>A0AA40B6K0</accession>
<dbReference type="EMBL" id="JAUIRO010000002">
    <property type="protein sequence ID" value="KAK0728620.1"/>
    <property type="molecule type" value="Genomic_DNA"/>
</dbReference>
<feature type="transmembrane region" description="Helical" evidence="1">
    <location>
        <begin position="284"/>
        <end position="304"/>
    </location>
</feature>
<evidence type="ECO:0000256" key="1">
    <source>
        <dbReference type="SAM" id="Phobius"/>
    </source>
</evidence>
<organism evidence="3 4">
    <name type="scientific">Lasiosphaeria miniovina</name>
    <dbReference type="NCBI Taxonomy" id="1954250"/>
    <lineage>
        <taxon>Eukaryota</taxon>
        <taxon>Fungi</taxon>
        <taxon>Dikarya</taxon>
        <taxon>Ascomycota</taxon>
        <taxon>Pezizomycotina</taxon>
        <taxon>Sordariomycetes</taxon>
        <taxon>Sordariomycetidae</taxon>
        <taxon>Sordariales</taxon>
        <taxon>Lasiosphaeriaceae</taxon>
        <taxon>Lasiosphaeria</taxon>
    </lineage>
</organism>
<dbReference type="GO" id="GO:0016747">
    <property type="term" value="F:acyltransferase activity, transferring groups other than amino-acyl groups"/>
    <property type="evidence" value="ECO:0007669"/>
    <property type="project" value="InterPro"/>
</dbReference>
<reference evidence="3" key="1">
    <citation type="submission" date="2023-06" db="EMBL/GenBank/DDBJ databases">
        <title>Genome-scale phylogeny and comparative genomics of the fungal order Sordariales.</title>
        <authorList>
            <consortium name="Lawrence Berkeley National Laboratory"/>
            <person name="Hensen N."/>
            <person name="Bonometti L."/>
            <person name="Westerberg I."/>
            <person name="Brannstrom I.O."/>
            <person name="Guillou S."/>
            <person name="Cros-Aarteil S."/>
            <person name="Calhoun S."/>
            <person name="Haridas S."/>
            <person name="Kuo A."/>
            <person name="Mondo S."/>
            <person name="Pangilinan J."/>
            <person name="Riley R."/>
            <person name="LaButti K."/>
            <person name="Andreopoulos B."/>
            <person name="Lipzen A."/>
            <person name="Chen C."/>
            <person name="Yanf M."/>
            <person name="Daum C."/>
            <person name="Ng V."/>
            <person name="Clum A."/>
            <person name="Steindorff A."/>
            <person name="Ohm R."/>
            <person name="Martin F."/>
            <person name="Silar P."/>
            <person name="Natvig D."/>
            <person name="Lalanne C."/>
            <person name="Gautier V."/>
            <person name="Ament-velasquez S.L."/>
            <person name="Kruys A."/>
            <person name="Hutchinson M.I."/>
            <person name="Powell A.J."/>
            <person name="Barry K."/>
            <person name="Miller A.N."/>
            <person name="Grigoriev I.V."/>
            <person name="Debuchy R."/>
            <person name="Gladieux P."/>
            <person name="Thoren M.H."/>
            <person name="Johannesson H."/>
        </authorList>
    </citation>
    <scope>NUCLEOTIDE SEQUENCE</scope>
    <source>
        <strain evidence="3">SMH2392-1A</strain>
    </source>
</reference>
<name>A0AA40B6K0_9PEZI</name>
<gene>
    <name evidence="3" type="ORF">B0T26DRAFT_599306</name>
</gene>
<proteinExistence type="predicted"/>
<evidence type="ECO:0000313" key="4">
    <source>
        <dbReference type="Proteomes" id="UP001172101"/>
    </source>
</evidence>
<comment type="caution">
    <text evidence="3">The sequence shown here is derived from an EMBL/GenBank/DDBJ whole genome shotgun (WGS) entry which is preliminary data.</text>
</comment>
<keyword evidence="3" id="KW-0012">Acyltransferase</keyword>
<dbReference type="InterPro" id="IPR050879">
    <property type="entry name" value="Acyltransferase_3"/>
</dbReference>
<sequence length="533" mass="60070">MNGHAGSNHSRNFEENMVLLEEKSLSDVESDAGRADIESRFLSQAAKWSSQAGSHVLGGLMRGSTAWRASLLRAGFFLIPSFVQARISRDHRRLSSSRAAAAPERLGPTAYLDGMRGLAAFFVFFCHYFYTCFHIAGGWGNDGDRFWFLRLPFVRLVYSGPPMVCVFFVISGYALSLKPLRLARARSSAAFASTMSSFVFRRGLRLFLPTAISTLIIVLLLRLGLYEWTRDFANDPTYLRNVREPHYGRLPTLHAQLEDWFWAVVNFVHVWDWDPFGGSTGLDVHLWTIPVEFRCSMMLFLTLIGTARLRTAIRFLVLAMIMTFTYRSVRWEMLLFFSGMALAEIDVIRDAHATGGSSSSPTTAITTTGEANRMLWLALSAVGLYLMSQPDVGSETTPGFVMLCNLIPGWWPPHDRYRYWQSVGAVLFVGAVARGVPRRDWQQVFSHPAAQYLGRISYAVYLVHGPVMHTLGYAFERAVWTHITGVQSEFAYVTGFMIASVFVIFSVISAADLFWRAVDAPVVRFSRWLEARC</sequence>
<dbReference type="PANTHER" id="PTHR23028">
    <property type="entry name" value="ACETYLTRANSFERASE"/>
    <property type="match status" value="1"/>
</dbReference>
<feature type="non-terminal residue" evidence="3">
    <location>
        <position position="1"/>
    </location>
</feature>
<protein>
    <submittedName>
        <fullName evidence="3">Acyltransferase family-domain-containing protein</fullName>
    </submittedName>
</protein>
<keyword evidence="1" id="KW-0812">Transmembrane</keyword>
<feature type="transmembrane region" description="Helical" evidence="1">
    <location>
        <begin position="419"/>
        <end position="437"/>
    </location>
</feature>
<feature type="transmembrane region" description="Helical" evidence="1">
    <location>
        <begin position="206"/>
        <end position="225"/>
    </location>
</feature>
<feature type="transmembrane region" description="Helical" evidence="1">
    <location>
        <begin position="490"/>
        <end position="515"/>
    </location>
</feature>
<dbReference type="InterPro" id="IPR002656">
    <property type="entry name" value="Acyl_transf_3_dom"/>
</dbReference>
<feature type="domain" description="Acyltransferase 3" evidence="2">
    <location>
        <begin position="110"/>
        <end position="506"/>
    </location>
</feature>
<keyword evidence="1" id="KW-1133">Transmembrane helix</keyword>
<keyword evidence="3" id="KW-0808">Transferase</keyword>
<feature type="transmembrane region" description="Helical" evidence="1">
    <location>
        <begin position="156"/>
        <end position="177"/>
    </location>
</feature>
<evidence type="ECO:0000313" key="3">
    <source>
        <dbReference type="EMBL" id="KAK0728620.1"/>
    </source>
</evidence>
<dbReference type="Proteomes" id="UP001172101">
    <property type="component" value="Unassembled WGS sequence"/>
</dbReference>
<keyword evidence="1" id="KW-0472">Membrane</keyword>
<feature type="transmembrane region" description="Helical" evidence="1">
    <location>
        <begin position="118"/>
        <end position="136"/>
    </location>
</feature>
<evidence type="ECO:0000259" key="2">
    <source>
        <dbReference type="Pfam" id="PF01757"/>
    </source>
</evidence>